<evidence type="ECO:0000256" key="1">
    <source>
        <dbReference type="SAM" id="MobiDB-lite"/>
    </source>
</evidence>
<organism evidence="2 3">
    <name type="scientific">Gluconobacter thailandicus NBRC 3257</name>
    <dbReference type="NCBI Taxonomy" id="1381097"/>
    <lineage>
        <taxon>Bacteria</taxon>
        <taxon>Pseudomonadati</taxon>
        <taxon>Pseudomonadota</taxon>
        <taxon>Alphaproteobacteria</taxon>
        <taxon>Acetobacterales</taxon>
        <taxon>Acetobacteraceae</taxon>
        <taxon>Gluconobacter</taxon>
    </lineage>
</organism>
<evidence type="ECO:0000313" key="2">
    <source>
        <dbReference type="EMBL" id="GAD28187.1"/>
    </source>
</evidence>
<proteinExistence type="predicted"/>
<evidence type="ECO:0008006" key="4">
    <source>
        <dbReference type="Google" id="ProtNLM"/>
    </source>
</evidence>
<keyword evidence="3" id="KW-1185">Reference proteome</keyword>
<feature type="region of interest" description="Disordered" evidence="1">
    <location>
        <begin position="1"/>
        <end position="58"/>
    </location>
</feature>
<evidence type="ECO:0000313" key="3">
    <source>
        <dbReference type="Proteomes" id="UP000018209"/>
    </source>
</evidence>
<dbReference type="EMBL" id="BASM01000045">
    <property type="protein sequence ID" value="GAD28187.1"/>
    <property type="molecule type" value="Genomic_DNA"/>
</dbReference>
<gene>
    <name evidence="2" type="ORF">NBRC3257_3186</name>
</gene>
<dbReference type="Proteomes" id="UP000018209">
    <property type="component" value="Unassembled WGS sequence"/>
</dbReference>
<reference evidence="2 3" key="1">
    <citation type="submission" date="2013-08" db="EMBL/GenBank/DDBJ databases">
        <title>Gluconobacter thailandicus NBRC 3257 whole genome sequence.</title>
        <authorList>
            <person name="Matsutani M."/>
            <person name="Yakushi T."/>
            <person name="Matsushita K."/>
        </authorList>
    </citation>
    <scope>NUCLEOTIDE SEQUENCE [LARGE SCALE GENOMIC DNA]</scope>
    <source>
        <strain evidence="2 3">NBRC 3257</strain>
    </source>
</reference>
<name>A0ABQ0J163_GLUTH</name>
<protein>
    <recommendedName>
        <fullName evidence="4">Transposase</fullName>
    </recommendedName>
</protein>
<sequence length="58" mass="6256">MLRRTRAQEKERGGETALGHAETPETMLCRDDGNGGIAESLLPGEDNEEAATHAGEYL</sequence>
<comment type="caution">
    <text evidence="2">The sequence shown here is derived from an EMBL/GenBank/DDBJ whole genome shotgun (WGS) entry which is preliminary data.</text>
</comment>
<feature type="compositionally biased region" description="Basic and acidic residues" evidence="1">
    <location>
        <begin position="1"/>
        <end position="14"/>
    </location>
</feature>
<accession>A0ABQ0J163</accession>